<feature type="region of interest" description="Disordered" evidence="1">
    <location>
        <begin position="1"/>
        <end position="78"/>
    </location>
</feature>
<evidence type="ECO:0000256" key="1">
    <source>
        <dbReference type="SAM" id="MobiDB-lite"/>
    </source>
</evidence>
<dbReference type="GeneID" id="73904929"/>
<keyword evidence="3" id="KW-1185">Reference proteome</keyword>
<sequence length="78" mass="9088">MVDETYEHGLDEPPVEADSDEDIPDENDELRAEQSEARERRCDERCRQNVENAPKDRETDALERGNTEYHRDEAPENG</sequence>
<dbReference type="AlphaFoldDB" id="A0ABD5NJZ4"/>
<organism evidence="2 3">
    <name type="scientific">Halovivax cerinus</name>
    <dbReference type="NCBI Taxonomy" id="1487865"/>
    <lineage>
        <taxon>Archaea</taxon>
        <taxon>Methanobacteriati</taxon>
        <taxon>Methanobacteriota</taxon>
        <taxon>Stenosarchaea group</taxon>
        <taxon>Halobacteria</taxon>
        <taxon>Halobacteriales</taxon>
        <taxon>Natrialbaceae</taxon>
        <taxon>Halovivax</taxon>
    </lineage>
</organism>
<accession>A0ABD5NJZ4</accession>
<evidence type="ECO:0000313" key="2">
    <source>
        <dbReference type="EMBL" id="MFC3956909.1"/>
    </source>
</evidence>
<comment type="caution">
    <text evidence="2">The sequence shown here is derived from an EMBL/GenBank/DDBJ whole genome shotgun (WGS) entry which is preliminary data.</text>
</comment>
<dbReference type="Proteomes" id="UP001595846">
    <property type="component" value="Unassembled WGS sequence"/>
</dbReference>
<feature type="compositionally biased region" description="Basic and acidic residues" evidence="1">
    <location>
        <begin position="1"/>
        <end position="11"/>
    </location>
</feature>
<dbReference type="RefSeq" id="WP_256532153.1">
    <property type="nucleotide sequence ID" value="NZ_CP101824.1"/>
</dbReference>
<reference evidence="2 3" key="1">
    <citation type="journal article" date="2019" name="Int. J. Syst. Evol. Microbiol.">
        <title>The Global Catalogue of Microorganisms (GCM) 10K type strain sequencing project: providing services to taxonomists for standard genome sequencing and annotation.</title>
        <authorList>
            <consortium name="The Broad Institute Genomics Platform"/>
            <consortium name="The Broad Institute Genome Sequencing Center for Infectious Disease"/>
            <person name="Wu L."/>
            <person name="Ma J."/>
        </authorList>
    </citation>
    <scope>NUCLEOTIDE SEQUENCE [LARGE SCALE GENOMIC DNA]</scope>
    <source>
        <strain evidence="2 3">IBRC-M 10256</strain>
    </source>
</reference>
<evidence type="ECO:0000313" key="3">
    <source>
        <dbReference type="Proteomes" id="UP001595846"/>
    </source>
</evidence>
<feature type="compositionally biased region" description="Acidic residues" evidence="1">
    <location>
        <begin position="13"/>
        <end position="28"/>
    </location>
</feature>
<dbReference type="EMBL" id="JBHSAQ010000001">
    <property type="protein sequence ID" value="MFC3956909.1"/>
    <property type="molecule type" value="Genomic_DNA"/>
</dbReference>
<protein>
    <submittedName>
        <fullName evidence="2">Uncharacterized protein</fullName>
    </submittedName>
</protein>
<gene>
    <name evidence="2" type="ORF">ACFOUR_00790</name>
</gene>
<feature type="compositionally biased region" description="Basic and acidic residues" evidence="1">
    <location>
        <begin position="29"/>
        <end position="78"/>
    </location>
</feature>
<proteinExistence type="predicted"/>
<name>A0ABD5NJZ4_9EURY</name>